<protein>
    <submittedName>
        <fullName evidence="2">Uncharacterized protein</fullName>
    </submittedName>
</protein>
<dbReference type="EMBL" id="BDGG01000007">
    <property type="protein sequence ID" value="GAV01884.1"/>
    <property type="molecule type" value="Genomic_DNA"/>
</dbReference>
<gene>
    <name evidence="2" type="primary">RvY_12523-1</name>
    <name evidence="2" type="synonym">RvY_12523.1</name>
    <name evidence="2" type="ORF">RvY_12523</name>
</gene>
<organism evidence="2 3">
    <name type="scientific">Ramazzottius varieornatus</name>
    <name type="common">Water bear</name>
    <name type="synonym">Tardigrade</name>
    <dbReference type="NCBI Taxonomy" id="947166"/>
    <lineage>
        <taxon>Eukaryota</taxon>
        <taxon>Metazoa</taxon>
        <taxon>Ecdysozoa</taxon>
        <taxon>Tardigrada</taxon>
        <taxon>Eutardigrada</taxon>
        <taxon>Parachela</taxon>
        <taxon>Hypsibioidea</taxon>
        <taxon>Ramazzottiidae</taxon>
        <taxon>Ramazzottius</taxon>
    </lineage>
</organism>
<evidence type="ECO:0000313" key="3">
    <source>
        <dbReference type="Proteomes" id="UP000186922"/>
    </source>
</evidence>
<name>A0A1D1VSE9_RAMVA</name>
<evidence type="ECO:0000256" key="1">
    <source>
        <dbReference type="SAM" id="MobiDB-lite"/>
    </source>
</evidence>
<comment type="caution">
    <text evidence="2">The sequence shown here is derived from an EMBL/GenBank/DDBJ whole genome shotgun (WGS) entry which is preliminary data.</text>
</comment>
<evidence type="ECO:0000313" key="2">
    <source>
        <dbReference type="EMBL" id="GAV01884.1"/>
    </source>
</evidence>
<dbReference type="Proteomes" id="UP000186922">
    <property type="component" value="Unassembled WGS sequence"/>
</dbReference>
<reference evidence="2 3" key="1">
    <citation type="journal article" date="2016" name="Nat. Commun.">
        <title>Extremotolerant tardigrade genome and improved radiotolerance of human cultured cells by tardigrade-unique protein.</title>
        <authorList>
            <person name="Hashimoto T."/>
            <person name="Horikawa D.D."/>
            <person name="Saito Y."/>
            <person name="Kuwahara H."/>
            <person name="Kozuka-Hata H."/>
            <person name="Shin-I T."/>
            <person name="Minakuchi Y."/>
            <person name="Ohishi K."/>
            <person name="Motoyama A."/>
            <person name="Aizu T."/>
            <person name="Enomoto A."/>
            <person name="Kondo K."/>
            <person name="Tanaka S."/>
            <person name="Hara Y."/>
            <person name="Koshikawa S."/>
            <person name="Sagara H."/>
            <person name="Miura T."/>
            <person name="Yokobori S."/>
            <person name="Miyagawa K."/>
            <person name="Suzuki Y."/>
            <person name="Kubo T."/>
            <person name="Oyama M."/>
            <person name="Kohara Y."/>
            <person name="Fujiyama A."/>
            <person name="Arakawa K."/>
            <person name="Katayama T."/>
            <person name="Toyoda A."/>
            <person name="Kunieda T."/>
        </authorList>
    </citation>
    <scope>NUCLEOTIDE SEQUENCE [LARGE SCALE GENOMIC DNA]</scope>
    <source>
        <strain evidence="2 3">YOKOZUNA-1</strain>
    </source>
</reference>
<proteinExistence type="predicted"/>
<keyword evidence="3" id="KW-1185">Reference proteome</keyword>
<feature type="region of interest" description="Disordered" evidence="1">
    <location>
        <begin position="36"/>
        <end position="63"/>
    </location>
</feature>
<accession>A0A1D1VSE9</accession>
<sequence>MHGLVVPVNTVDISKGIASSGVTVISYRYKETKISTRKNAGNGGRGGTGLHDRASQNQSDCASTDPNVLAKFEQLCVFKSGTIRAATLALP</sequence>
<dbReference type="AlphaFoldDB" id="A0A1D1VSE9"/>